<feature type="region of interest" description="Disordered" evidence="1">
    <location>
        <begin position="1"/>
        <end position="63"/>
    </location>
</feature>
<organism evidence="2 3">
    <name type="scientific">Methylobacterium phyllostachyos</name>
    <dbReference type="NCBI Taxonomy" id="582672"/>
    <lineage>
        <taxon>Bacteria</taxon>
        <taxon>Pseudomonadati</taxon>
        <taxon>Pseudomonadota</taxon>
        <taxon>Alphaproteobacteria</taxon>
        <taxon>Hyphomicrobiales</taxon>
        <taxon>Methylobacteriaceae</taxon>
        <taxon>Methylobacterium</taxon>
    </lineage>
</organism>
<feature type="compositionally biased region" description="Basic and acidic residues" evidence="1">
    <location>
        <begin position="50"/>
        <end position="63"/>
    </location>
</feature>
<sequence>MTNARETLPPNRPGSADPDPVGDTDLEHDTSNRPLPMTGEEPDVGLSQKGTDEDAVIRRETEI</sequence>
<accession>A0A1H0JXY3</accession>
<dbReference type="EMBL" id="FNHS01000024">
    <property type="protein sequence ID" value="SDO48615.1"/>
    <property type="molecule type" value="Genomic_DNA"/>
</dbReference>
<gene>
    <name evidence="2" type="ORF">SAMN05216360_12416</name>
</gene>
<proteinExistence type="predicted"/>
<name>A0A1H0JXY3_9HYPH</name>
<dbReference type="AlphaFoldDB" id="A0A1H0JXY3"/>
<protein>
    <submittedName>
        <fullName evidence="2">Uncharacterized protein</fullName>
    </submittedName>
</protein>
<dbReference type="Proteomes" id="UP000198704">
    <property type="component" value="Unassembled WGS sequence"/>
</dbReference>
<keyword evidence="3" id="KW-1185">Reference proteome</keyword>
<evidence type="ECO:0000256" key="1">
    <source>
        <dbReference type="SAM" id="MobiDB-lite"/>
    </source>
</evidence>
<evidence type="ECO:0000313" key="2">
    <source>
        <dbReference type="EMBL" id="SDO48615.1"/>
    </source>
</evidence>
<evidence type="ECO:0000313" key="3">
    <source>
        <dbReference type="Proteomes" id="UP000198704"/>
    </source>
</evidence>
<dbReference type="OrthoDB" id="8001903at2"/>
<reference evidence="3" key="1">
    <citation type="submission" date="2016-10" db="EMBL/GenBank/DDBJ databases">
        <authorList>
            <person name="Varghese N."/>
            <person name="Submissions S."/>
        </authorList>
    </citation>
    <scope>NUCLEOTIDE SEQUENCE [LARGE SCALE GENOMIC DNA]</scope>
    <source>
        <strain evidence="3">BL47</strain>
    </source>
</reference>
<dbReference type="RefSeq" id="WP_143012333.1">
    <property type="nucleotide sequence ID" value="NZ_FNHS01000024.1"/>
</dbReference>